<dbReference type="PANTHER" id="PTHR10806:SF6">
    <property type="entry name" value="SIGNAL PEPTIDASE COMPLEX CATALYTIC SUBUNIT SEC11"/>
    <property type="match status" value="1"/>
</dbReference>
<dbReference type="EC" id="3.4.21.89" evidence="5"/>
<dbReference type="Proteomes" id="UP000681162">
    <property type="component" value="Unassembled WGS sequence"/>
</dbReference>
<reference evidence="7 8" key="1">
    <citation type="submission" date="2021-03" db="EMBL/GenBank/DDBJ databases">
        <title>Antimicrobial resistance genes in bacteria isolated from Japanese honey, and their potential for conferring macrolide and lincosamide resistance in the American foulbrood pathogen Paenibacillus larvae.</title>
        <authorList>
            <person name="Okamoto M."/>
            <person name="Kumagai M."/>
            <person name="Kanamori H."/>
            <person name="Takamatsu D."/>
        </authorList>
    </citation>
    <scope>NUCLEOTIDE SEQUENCE [LARGE SCALE GENOMIC DNA]</scope>
    <source>
        <strain evidence="7 8">J41TS12</strain>
    </source>
</reference>
<dbReference type="NCBIfam" id="NF046067">
    <property type="entry name" value="SigPepSipWBacil"/>
    <property type="match status" value="1"/>
</dbReference>
<dbReference type="CDD" id="cd06530">
    <property type="entry name" value="S26_SPase_I"/>
    <property type="match status" value="1"/>
</dbReference>
<sequence length="190" mass="20617">MKLRRVISHAFTFIMVVLFIAVFGSFITSKISGGEPGFYGYHLKSVLSGSMEPGIKTGSIIAIKPSSDTTSFQEGDVITFRESEGRLITHRVIEVVKHEVTGQVMYRTKGDNNDAPDLNAVLSTNVIGKYTGFTIPYAGYAASFAGSKTGNVTLLIVPGILLVLYAVFTLWRAISSLEETGKQPKETVSE</sequence>
<proteinExistence type="predicted"/>
<evidence type="ECO:0000313" key="8">
    <source>
        <dbReference type="Proteomes" id="UP000681162"/>
    </source>
</evidence>
<evidence type="ECO:0000313" key="7">
    <source>
        <dbReference type="EMBL" id="GIO39404.1"/>
    </source>
</evidence>
<dbReference type="InterPro" id="IPR036286">
    <property type="entry name" value="LexA/Signal_pep-like_sf"/>
</dbReference>
<protein>
    <recommendedName>
        <fullName evidence="5">Signal peptidase I</fullName>
        <ecNumber evidence="5">3.4.21.89</ecNumber>
    </recommendedName>
</protein>
<organism evidence="7 8">
    <name type="scientific">Paenibacillus antibioticophila</name>
    <dbReference type="NCBI Taxonomy" id="1274374"/>
    <lineage>
        <taxon>Bacteria</taxon>
        <taxon>Bacillati</taxon>
        <taxon>Bacillota</taxon>
        <taxon>Bacilli</taxon>
        <taxon>Bacillales</taxon>
        <taxon>Paenibacillaceae</taxon>
        <taxon>Paenibacillus</taxon>
    </lineage>
</organism>
<comment type="subcellular location">
    <subcellularLocation>
        <location evidence="1">Membrane</location>
    </subcellularLocation>
</comment>
<name>A0A919XWN9_9BACL</name>
<evidence type="ECO:0000256" key="1">
    <source>
        <dbReference type="ARBA" id="ARBA00004370"/>
    </source>
</evidence>
<dbReference type="GO" id="GO:0004252">
    <property type="term" value="F:serine-type endopeptidase activity"/>
    <property type="evidence" value="ECO:0007669"/>
    <property type="project" value="UniProtKB-UniRule"/>
</dbReference>
<keyword evidence="2 6" id="KW-0812">Transmembrane</keyword>
<evidence type="ECO:0000256" key="6">
    <source>
        <dbReference type="SAM" id="Phobius"/>
    </source>
</evidence>
<keyword evidence="4 6" id="KW-0472">Membrane</keyword>
<evidence type="ECO:0000256" key="2">
    <source>
        <dbReference type="ARBA" id="ARBA00022692"/>
    </source>
</evidence>
<dbReference type="InterPro" id="IPR019533">
    <property type="entry name" value="Peptidase_S26"/>
</dbReference>
<keyword evidence="3 6" id="KW-1133">Transmembrane helix</keyword>
<evidence type="ECO:0000256" key="4">
    <source>
        <dbReference type="ARBA" id="ARBA00023136"/>
    </source>
</evidence>
<feature type="transmembrane region" description="Helical" evidence="6">
    <location>
        <begin position="6"/>
        <end position="27"/>
    </location>
</feature>
<dbReference type="AlphaFoldDB" id="A0A919XWN9"/>
<dbReference type="GO" id="GO:0006465">
    <property type="term" value="P:signal peptide processing"/>
    <property type="evidence" value="ECO:0007669"/>
    <property type="project" value="UniProtKB-UniRule"/>
</dbReference>
<keyword evidence="8" id="KW-1185">Reference proteome</keyword>
<dbReference type="PRINTS" id="PR00728">
    <property type="entry name" value="SIGNALPTASE"/>
</dbReference>
<dbReference type="GO" id="GO:0009003">
    <property type="term" value="F:signal peptidase activity"/>
    <property type="evidence" value="ECO:0007669"/>
    <property type="project" value="UniProtKB-EC"/>
</dbReference>
<dbReference type="InterPro" id="IPR001733">
    <property type="entry name" value="Peptidase_S26B"/>
</dbReference>
<feature type="transmembrane region" description="Helical" evidence="6">
    <location>
        <begin position="152"/>
        <end position="174"/>
    </location>
</feature>
<comment type="caution">
    <text evidence="7">The sequence shown here is derived from an EMBL/GenBank/DDBJ whole genome shotgun (WGS) entry which is preliminary data.</text>
</comment>
<dbReference type="PANTHER" id="PTHR10806">
    <property type="entry name" value="SIGNAL PEPTIDASE COMPLEX CATALYTIC SUBUNIT SEC11"/>
    <property type="match status" value="1"/>
</dbReference>
<dbReference type="SUPFAM" id="SSF51306">
    <property type="entry name" value="LexA/Signal peptidase"/>
    <property type="match status" value="1"/>
</dbReference>
<dbReference type="GO" id="GO:0016020">
    <property type="term" value="C:membrane"/>
    <property type="evidence" value="ECO:0007669"/>
    <property type="project" value="UniProtKB-SubCell"/>
</dbReference>
<dbReference type="EMBL" id="BORR01000021">
    <property type="protein sequence ID" value="GIO39404.1"/>
    <property type="molecule type" value="Genomic_DNA"/>
</dbReference>
<evidence type="ECO:0000256" key="5">
    <source>
        <dbReference type="NCBIfam" id="TIGR02228"/>
    </source>
</evidence>
<accession>A0A919XWN9</accession>
<evidence type="ECO:0000256" key="3">
    <source>
        <dbReference type="ARBA" id="ARBA00022989"/>
    </source>
</evidence>
<dbReference type="NCBIfam" id="TIGR02228">
    <property type="entry name" value="sigpep_I_arch"/>
    <property type="match status" value="1"/>
</dbReference>
<dbReference type="RefSeq" id="WP_212942630.1">
    <property type="nucleotide sequence ID" value="NZ_BORR01000021.1"/>
</dbReference>
<gene>
    <name evidence="7" type="primary">sigW_3</name>
    <name evidence="7" type="ORF">J41TS12_42650</name>
</gene>